<organism evidence="1 2">
    <name type="scientific">Phycicoccus duodecadis</name>
    <dbReference type="NCBI Taxonomy" id="173053"/>
    <lineage>
        <taxon>Bacteria</taxon>
        <taxon>Bacillati</taxon>
        <taxon>Actinomycetota</taxon>
        <taxon>Actinomycetes</taxon>
        <taxon>Micrococcales</taxon>
        <taxon>Intrasporangiaceae</taxon>
        <taxon>Phycicoccus</taxon>
    </lineage>
</organism>
<sequence>MQTDDIQQQWSRLCSEKSPAKKYFDPEHPLEFLFGADDRGRAVMALITPEDPKLDDVSRDVSTHSSRREDGRWATTWTLGDQSLFPTFVRLGVDLAHRSATPTPPHTAIDEFLLALAQWQVLLRPRPPKRLNLERLRGLVAELWAGETVVGEGKPRDELVRAWSGPLGGVQDYTFPSGHVWEVKAKRSKATTVKVSSAEQLDPADKSLHLVVLDLDERSSDFDGARSLVDLVRAWREELGANPAERHLLDLLISRLGVDLSDPYYEETCFTLQQMTVFRVNGEFPSLRAADMPSPVSAVRYQFDVRGLESWIVEGDGTSRE</sequence>
<dbReference type="RefSeq" id="WP_101396337.1">
    <property type="nucleotide sequence ID" value="NZ_PJNE01000001.1"/>
</dbReference>
<gene>
    <name evidence="1" type="ORF">ATL31_2832</name>
</gene>
<comment type="caution">
    <text evidence="1">The sequence shown here is derived from an EMBL/GenBank/DDBJ whole genome shotgun (WGS) entry which is preliminary data.</text>
</comment>
<dbReference type="OrthoDB" id="4854145at2"/>
<reference evidence="1 2" key="1">
    <citation type="submission" date="2017-12" db="EMBL/GenBank/DDBJ databases">
        <title>Sequencing the genomes of 1000 Actinobacteria strains.</title>
        <authorList>
            <person name="Klenk H.-P."/>
        </authorList>
    </citation>
    <scope>NUCLEOTIDE SEQUENCE [LARGE SCALE GENOMIC DNA]</scope>
    <source>
        <strain evidence="1 2">DSM 12806</strain>
    </source>
</reference>
<dbReference type="EMBL" id="PJNE01000001">
    <property type="protein sequence ID" value="PKW27979.1"/>
    <property type="molecule type" value="Genomic_DNA"/>
</dbReference>
<dbReference type="Pfam" id="PF14390">
    <property type="entry name" value="DUF4420"/>
    <property type="match status" value="1"/>
</dbReference>
<proteinExistence type="predicted"/>
<dbReference type="InterPro" id="IPR025534">
    <property type="entry name" value="DUF4420"/>
</dbReference>
<dbReference type="AlphaFoldDB" id="A0A2N3YMD8"/>
<evidence type="ECO:0000313" key="1">
    <source>
        <dbReference type="EMBL" id="PKW27979.1"/>
    </source>
</evidence>
<keyword evidence="2" id="KW-1185">Reference proteome</keyword>
<accession>A0A2N3YMD8</accession>
<evidence type="ECO:0000313" key="2">
    <source>
        <dbReference type="Proteomes" id="UP000233781"/>
    </source>
</evidence>
<protein>
    <submittedName>
        <fullName evidence="1">Putative PD-(D/E)XK family protein DUF4420</fullName>
    </submittedName>
</protein>
<dbReference type="Proteomes" id="UP000233781">
    <property type="component" value="Unassembled WGS sequence"/>
</dbReference>
<name>A0A2N3YMD8_9MICO</name>